<evidence type="ECO:0000313" key="4">
    <source>
        <dbReference type="Proteomes" id="UP001162802"/>
    </source>
</evidence>
<proteinExistence type="predicted"/>
<evidence type="ECO:0000313" key="3">
    <source>
        <dbReference type="EMBL" id="MCJ1962893.1"/>
    </source>
</evidence>
<dbReference type="InterPro" id="IPR036866">
    <property type="entry name" value="RibonucZ/Hydroxyglut_hydro"/>
</dbReference>
<organism evidence="3 4">
    <name type="scientific">Novosphingobium mangrovi</name>
    <name type="common">ex Hu et al. 2023</name>
    <dbReference type="NCBI Taxonomy" id="2930094"/>
    <lineage>
        <taxon>Bacteria</taxon>
        <taxon>Pseudomonadati</taxon>
        <taxon>Pseudomonadota</taxon>
        <taxon>Alphaproteobacteria</taxon>
        <taxon>Sphingomonadales</taxon>
        <taxon>Sphingomonadaceae</taxon>
        <taxon>Novosphingobium</taxon>
    </lineage>
</organism>
<keyword evidence="4" id="KW-1185">Reference proteome</keyword>
<feature type="signal peptide" evidence="1">
    <location>
        <begin position="1"/>
        <end position="21"/>
    </location>
</feature>
<dbReference type="Pfam" id="PF00753">
    <property type="entry name" value="Lactamase_B"/>
    <property type="match status" value="1"/>
</dbReference>
<feature type="domain" description="Metallo-beta-lactamase" evidence="2">
    <location>
        <begin position="60"/>
        <end position="253"/>
    </location>
</feature>
<dbReference type="PANTHER" id="PTHR42951:SF17">
    <property type="entry name" value="METALLO-BETA-LACTAMASE DOMAIN-CONTAINING PROTEIN"/>
    <property type="match status" value="1"/>
</dbReference>
<gene>
    <name evidence="3" type="ORF">MTR65_19600</name>
</gene>
<sequence length="292" mass="29957">MRARVAFAAALGLVLAGPAFAQDGDDPLTQPVALQYAEAFGEPGPPRLVHGATWSLGSPTLAVTLIDSGAGLVLIDAGLAQWAPVLEAHLEQIGYDIADVKLILSTEPHYDHASGLAALARDSGAKVLASAAGAKVLREGHSTRSDPQLDELFAYAPVPEVTVVRDGEVVRLGGLELTAHTTPGHTPGSLTWSWQSCAKADGCRTIVAAASLTSRTDGTYRYSAPENAGALAAFRDGLARLAGLPCDQVLSRHPAHAQAAGATGAQPCKALAAHFGAALDAQLEQEAASGQP</sequence>
<name>A0ABT0AI64_9SPHN</name>
<dbReference type="PANTHER" id="PTHR42951">
    <property type="entry name" value="METALLO-BETA-LACTAMASE DOMAIN-CONTAINING"/>
    <property type="match status" value="1"/>
</dbReference>
<keyword evidence="1" id="KW-0732">Signal</keyword>
<evidence type="ECO:0000256" key="1">
    <source>
        <dbReference type="SAM" id="SignalP"/>
    </source>
</evidence>
<evidence type="ECO:0000259" key="2">
    <source>
        <dbReference type="SMART" id="SM00849"/>
    </source>
</evidence>
<feature type="chain" id="PRO_5046702157" evidence="1">
    <location>
        <begin position="22"/>
        <end position="292"/>
    </location>
</feature>
<dbReference type="RefSeq" id="WP_243803204.1">
    <property type="nucleotide sequence ID" value="NZ_JALHAT010000071.1"/>
</dbReference>
<dbReference type="SUPFAM" id="SSF56281">
    <property type="entry name" value="Metallo-hydrolase/oxidoreductase"/>
    <property type="match status" value="1"/>
</dbReference>
<reference evidence="3" key="1">
    <citation type="submission" date="2022-03" db="EMBL/GenBank/DDBJ databases">
        <title>Identification of a novel bacterium isolated from mangrove sediments.</title>
        <authorList>
            <person name="Pan X."/>
        </authorList>
    </citation>
    <scope>NUCLEOTIDE SEQUENCE</scope>
    <source>
        <strain evidence="3">B2637</strain>
    </source>
</reference>
<dbReference type="Gene3D" id="3.60.15.10">
    <property type="entry name" value="Ribonuclease Z/Hydroxyacylglutathione hydrolase-like"/>
    <property type="match status" value="1"/>
</dbReference>
<dbReference type="EMBL" id="JALHAT010000071">
    <property type="protein sequence ID" value="MCJ1962893.1"/>
    <property type="molecule type" value="Genomic_DNA"/>
</dbReference>
<comment type="caution">
    <text evidence="3">The sequence shown here is derived from an EMBL/GenBank/DDBJ whole genome shotgun (WGS) entry which is preliminary data.</text>
</comment>
<dbReference type="SMART" id="SM00849">
    <property type="entry name" value="Lactamase_B"/>
    <property type="match status" value="1"/>
</dbReference>
<dbReference type="InterPro" id="IPR050855">
    <property type="entry name" value="NDM-1-like"/>
</dbReference>
<dbReference type="InterPro" id="IPR001279">
    <property type="entry name" value="Metallo-B-lactamas"/>
</dbReference>
<accession>A0ABT0AI64</accession>
<dbReference type="Proteomes" id="UP001162802">
    <property type="component" value="Unassembled WGS sequence"/>
</dbReference>
<protein>
    <submittedName>
        <fullName evidence="3">MBL fold metallo-hydrolase</fullName>
    </submittedName>
</protein>